<accession>A0ABX6A805</accession>
<reference evidence="1 2" key="1">
    <citation type="submission" date="2019-09" db="EMBL/GenBank/DDBJ databases">
        <title>FDA dAtabase for Regulatory Grade micrObial Sequences (FDA-ARGOS): Supporting development and validation of Infectious Disease Dx tests.</title>
        <authorList>
            <person name="Sciortino C."/>
            <person name="Tallon L."/>
            <person name="Sadzewicz L."/>
            <person name="Vavikolanu K."/>
            <person name="Mehta A."/>
            <person name="Aluvathingal J."/>
            <person name="Nadendla S."/>
            <person name="Nandy P."/>
            <person name="Geyer C."/>
            <person name="Yan Y."/>
            <person name="Sichtig H."/>
        </authorList>
    </citation>
    <scope>NUCLEOTIDE SEQUENCE [LARGE SCALE GENOMIC DNA]</scope>
    <source>
        <strain evidence="1 2">FDAARGOS_640</strain>
    </source>
</reference>
<proteinExistence type="predicted"/>
<dbReference type="Pfam" id="PF07751">
    <property type="entry name" value="Abi_2"/>
    <property type="match status" value="1"/>
</dbReference>
<gene>
    <name evidence="1" type="ORF">FOB48_04835</name>
</gene>
<dbReference type="RefSeq" id="WP_150333804.1">
    <property type="nucleotide sequence ID" value="NZ_CP044108.1"/>
</dbReference>
<dbReference type="InterPro" id="IPR011664">
    <property type="entry name" value="Abi_system_AbiD/AbiF-like"/>
</dbReference>
<name>A0ABX6A805_9MICO</name>
<evidence type="ECO:0000313" key="2">
    <source>
        <dbReference type="Proteomes" id="UP000323865"/>
    </source>
</evidence>
<dbReference type="EMBL" id="CP044108">
    <property type="protein sequence ID" value="QEU12729.1"/>
    <property type="molecule type" value="Genomic_DNA"/>
</dbReference>
<dbReference type="Proteomes" id="UP000323865">
    <property type="component" value="Chromosome"/>
</dbReference>
<sequence length="104" mass="12145">MQVDEDLARQWLTNVSYYRLSAYWYPARVQKGRLTRSDYFRPDVSFADVVAIYEADRKLRTLVHDGMERVEVALRTRVGEVLCDPDPVGYTDPARFRPSFDHAS</sequence>
<organism evidence="1 2">
    <name type="scientific">Dermabacter vaginalis</name>
    <dbReference type="NCBI Taxonomy" id="1630135"/>
    <lineage>
        <taxon>Bacteria</taxon>
        <taxon>Bacillati</taxon>
        <taxon>Actinomycetota</taxon>
        <taxon>Actinomycetes</taxon>
        <taxon>Micrococcales</taxon>
        <taxon>Dermabacteraceae</taxon>
        <taxon>Dermabacter</taxon>
    </lineage>
</organism>
<protein>
    <submittedName>
        <fullName evidence="1">Abi family protein</fullName>
    </submittedName>
</protein>
<evidence type="ECO:0000313" key="1">
    <source>
        <dbReference type="EMBL" id="QEU12729.1"/>
    </source>
</evidence>
<keyword evidence="2" id="KW-1185">Reference proteome</keyword>